<keyword evidence="7" id="KW-1015">Disulfide bond</keyword>
<reference evidence="10" key="1">
    <citation type="submission" date="2016-03" db="EMBL/GenBank/DDBJ databases">
        <title>Mechanisms controlling the formation of the plant cell surface in tip-growing cells are functionally conserved among land plants.</title>
        <authorList>
            <person name="Honkanen S."/>
            <person name="Jones V.A."/>
            <person name="Morieri G."/>
            <person name="Champion C."/>
            <person name="Hetherington A.J."/>
            <person name="Kelly S."/>
            <person name="Saint-Marcoux D."/>
            <person name="Proust H."/>
            <person name="Prescott H."/>
            <person name="Dolan L."/>
        </authorList>
    </citation>
    <scope>NUCLEOTIDE SEQUENCE [LARGE SCALE GENOMIC DNA]</scope>
    <source>
        <tissue evidence="10">Whole gametophyte</tissue>
    </source>
</reference>
<dbReference type="Gene3D" id="1.10.1280.10">
    <property type="entry name" value="Di-copper center containing domain from catechol oxidase"/>
    <property type="match status" value="2"/>
</dbReference>
<feature type="region of interest" description="Disordered" evidence="8">
    <location>
        <begin position="1"/>
        <end position="102"/>
    </location>
</feature>
<feature type="domain" description="Tyrosinase copper-binding" evidence="9">
    <location>
        <begin position="419"/>
        <end position="430"/>
    </location>
</feature>
<evidence type="ECO:0000256" key="5">
    <source>
        <dbReference type="ARBA" id="ARBA00023002"/>
    </source>
</evidence>
<comment type="caution">
    <text evidence="10">The sequence shown here is derived from an EMBL/GenBank/DDBJ whole genome shotgun (WGS) entry which is preliminary data.</text>
</comment>
<dbReference type="Pfam" id="PF12142">
    <property type="entry name" value="PPO1_DWL"/>
    <property type="match status" value="1"/>
</dbReference>
<feature type="compositionally biased region" description="Acidic residues" evidence="8">
    <location>
        <begin position="89"/>
        <end position="102"/>
    </location>
</feature>
<evidence type="ECO:0000313" key="10">
    <source>
        <dbReference type="EMBL" id="OAE29378.1"/>
    </source>
</evidence>
<feature type="compositionally biased region" description="Polar residues" evidence="8">
    <location>
        <begin position="47"/>
        <end position="56"/>
    </location>
</feature>
<feature type="compositionally biased region" description="Polar residues" evidence="8">
    <location>
        <begin position="69"/>
        <end position="80"/>
    </location>
</feature>
<dbReference type="InterPro" id="IPR002227">
    <property type="entry name" value="Tyrosinase_Cu-bd"/>
</dbReference>
<evidence type="ECO:0000256" key="3">
    <source>
        <dbReference type="ARBA" id="ARBA00022723"/>
    </source>
</evidence>
<accession>A0A176W8E6</accession>
<dbReference type="PRINTS" id="PR00092">
    <property type="entry name" value="TYROSINASE"/>
</dbReference>
<keyword evidence="6" id="KW-0186">Copper</keyword>
<sequence>MAATAASCTVSLLSPNPRAHKGQENQVNTRTVQGNVNCRAEERTRSRASGLNSSSAAIGRRRGPHRDSPSTLVLSRSQLKATARTGAEASEDSTEGDDEEDDATIEQALLHRRQLLWGATGTFSYLTSAGFGVAAPVPPADLSLKYCKPVPNVNRKTNSTNNTVHCCLPDLHETPIDFKFEYDDLHDMRIRKPAHILSKDPAYVAKYNLAYLRMKQLPDDDPRSFAAQWHIHCAFCMGAYLEPESGIDPGFSYPPPPPPSVRVQLQYHYSWAFAPWHRMYLYFHERILGDLIGDKSFALPVWNWDNQREEVGGNQMPLMYAPTGPIYLIKPLIMPANEIPYELSNAIRNREHFPPEVVRLDPSDLYKKDLNCVFQNNLAFMNRAMVSPVSITLFLGKPYRAGQTTEPKDMGTFLFTAKDPIFYSHHANVDRLWTVWKSLKIDPSTRGGYRKREDPTDPDFLNTKFAFYNHKKQLVHVKISQTLDTLPLRYEYEEKEFKSSDDDWIYYKFKPSVYKQPSPGTIDALGTETVLKNDKSVSVALARIEPTPSHGRSAEELEETLVVKGVQVPKNSFMLYKVFINLLEAGAFTPLGVHNFVGVISHIPHMDSHGMEHNQKIDFRLSIGASLKALGVKESERVSVTFVPGGHEEDVEFDGVVVEFN</sequence>
<feature type="compositionally biased region" description="Polar residues" evidence="8">
    <location>
        <begin position="24"/>
        <end position="36"/>
    </location>
</feature>
<evidence type="ECO:0000256" key="8">
    <source>
        <dbReference type="SAM" id="MobiDB-lite"/>
    </source>
</evidence>
<dbReference type="GO" id="GO:0046872">
    <property type="term" value="F:metal ion binding"/>
    <property type="evidence" value="ECO:0007669"/>
    <property type="project" value="UniProtKB-KW"/>
</dbReference>
<dbReference type="GO" id="GO:0004097">
    <property type="term" value="F:catechol oxidase activity"/>
    <property type="evidence" value="ECO:0007669"/>
    <property type="project" value="InterPro"/>
</dbReference>
<dbReference type="Pfam" id="PF12143">
    <property type="entry name" value="PPO1_KFDV"/>
    <property type="match status" value="1"/>
</dbReference>
<proteinExistence type="inferred from homology"/>
<evidence type="ECO:0000313" key="11">
    <source>
        <dbReference type="Proteomes" id="UP000077202"/>
    </source>
</evidence>
<dbReference type="InterPro" id="IPR050316">
    <property type="entry name" value="Tyrosinase/Hemocyanin"/>
</dbReference>
<dbReference type="InterPro" id="IPR022740">
    <property type="entry name" value="Polyphenol_oxidase_C"/>
</dbReference>
<dbReference type="AlphaFoldDB" id="A0A176W8E6"/>
<dbReference type="SUPFAM" id="SSF48056">
    <property type="entry name" value="Di-copper centre-containing domain"/>
    <property type="match status" value="1"/>
</dbReference>
<comment type="similarity">
    <text evidence="2">Belongs to the tyrosinase family.</text>
</comment>
<evidence type="ECO:0000256" key="1">
    <source>
        <dbReference type="ARBA" id="ARBA00001973"/>
    </source>
</evidence>
<evidence type="ECO:0000259" key="9">
    <source>
        <dbReference type="PROSITE" id="PS00498"/>
    </source>
</evidence>
<keyword evidence="5" id="KW-0560">Oxidoreductase</keyword>
<dbReference type="Proteomes" id="UP000077202">
    <property type="component" value="Unassembled WGS sequence"/>
</dbReference>
<keyword evidence="11" id="KW-1185">Reference proteome</keyword>
<evidence type="ECO:0000256" key="7">
    <source>
        <dbReference type="ARBA" id="ARBA00023157"/>
    </source>
</evidence>
<dbReference type="PANTHER" id="PTHR11474:SF76">
    <property type="entry name" value="SHKT DOMAIN-CONTAINING PROTEIN"/>
    <property type="match status" value="1"/>
</dbReference>
<feature type="compositionally biased region" description="Polar residues" evidence="8">
    <location>
        <begin position="1"/>
        <end position="14"/>
    </location>
</feature>
<dbReference type="Pfam" id="PF00264">
    <property type="entry name" value="Tyrosinase"/>
    <property type="match status" value="1"/>
</dbReference>
<dbReference type="EMBL" id="LVLJ01001470">
    <property type="protein sequence ID" value="OAE29378.1"/>
    <property type="molecule type" value="Genomic_DNA"/>
</dbReference>
<protein>
    <recommendedName>
        <fullName evidence="9">Tyrosinase copper-binding domain-containing protein</fullName>
    </recommendedName>
</protein>
<evidence type="ECO:0000256" key="2">
    <source>
        <dbReference type="ARBA" id="ARBA00009928"/>
    </source>
</evidence>
<dbReference type="PANTHER" id="PTHR11474">
    <property type="entry name" value="TYROSINASE FAMILY MEMBER"/>
    <property type="match status" value="1"/>
</dbReference>
<dbReference type="PROSITE" id="PS00498">
    <property type="entry name" value="TYROSINASE_2"/>
    <property type="match status" value="1"/>
</dbReference>
<keyword evidence="3" id="KW-0479">Metal-binding</keyword>
<keyword evidence="4" id="KW-0883">Thioether bond</keyword>
<organism evidence="10 11">
    <name type="scientific">Marchantia polymorpha subsp. ruderalis</name>
    <dbReference type="NCBI Taxonomy" id="1480154"/>
    <lineage>
        <taxon>Eukaryota</taxon>
        <taxon>Viridiplantae</taxon>
        <taxon>Streptophyta</taxon>
        <taxon>Embryophyta</taxon>
        <taxon>Marchantiophyta</taxon>
        <taxon>Marchantiopsida</taxon>
        <taxon>Marchantiidae</taxon>
        <taxon>Marchantiales</taxon>
        <taxon>Marchantiaceae</taxon>
        <taxon>Marchantia</taxon>
    </lineage>
</organism>
<evidence type="ECO:0000256" key="4">
    <source>
        <dbReference type="ARBA" id="ARBA00022784"/>
    </source>
</evidence>
<name>A0A176W8E6_MARPO</name>
<gene>
    <name evidence="10" type="ORF">AXG93_4831s1390</name>
</gene>
<evidence type="ECO:0000256" key="6">
    <source>
        <dbReference type="ARBA" id="ARBA00023008"/>
    </source>
</evidence>
<dbReference type="InterPro" id="IPR022739">
    <property type="entry name" value="Polyphenol_oxidase_cen"/>
</dbReference>
<dbReference type="InterPro" id="IPR008922">
    <property type="entry name" value="Di-copper_centre_dom_sf"/>
</dbReference>
<comment type="cofactor">
    <cofactor evidence="1">
        <name>Cu(2+)</name>
        <dbReference type="ChEBI" id="CHEBI:29036"/>
    </cofactor>
</comment>